<sequence length="139" mass="15765">MSPNNSKKDESKQDTKPQVTSETNSQTTEGTTSSENGAPLVQQQQTIMDLFRNALNPNGEYPQVDEYLTSTFSYVQNVFNKMQTAEDKDATAKEIAEDLTDRFDKWMSEQQNKNKNSNKQDDSGKDEKSDEPLKVEEVD</sequence>
<feature type="region of interest" description="Disordered" evidence="1">
    <location>
        <begin position="101"/>
        <end position="139"/>
    </location>
</feature>
<dbReference type="AlphaFoldDB" id="A0A0V1PRW4"/>
<feature type="compositionally biased region" description="Basic and acidic residues" evidence="1">
    <location>
        <begin position="1"/>
        <end position="15"/>
    </location>
</feature>
<evidence type="ECO:0000313" key="3">
    <source>
        <dbReference type="Proteomes" id="UP000054251"/>
    </source>
</evidence>
<accession>A0A0V1PRW4</accession>
<evidence type="ECO:0000313" key="2">
    <source>
        <dbReference type="EMBL" id="KRZ98988.1"/>
    </source>
</evidence>
<dbReference type="GeneID" id="26842259"/>
<comment type="caution">
    <text evidence="2">The sequence shown here is derived from an EMBL/GenBank/DDBJ whole genome shotgun (WGS) entry which is preliminary data.</text>
</comment>
<gene>
    <name evidence="2" type="ORF">AC631_05250</name>
</gene>
<evidence type="ECO:0000256" key="1">
    <source>
        <dbReference type="SAM" id="MobiDB-lite"/>
    </source>
</evidence>
<feature type="compositionally biased region" description="Low complexity" evidence="1">
    <location>
        <begin position="108"/>
        <end position="117"/>
    </location>
</feature>
<name>A0A0V1PRW4_9ASCO</name>
<feature type="region of interest" description="Disordered" evidence="1">
    <location>
        <begin position="1"/>
        <end position="45"/>
    </location>
</feature>
<proteinExistence type="predicted"/>
<dbReference type="EMBL" id="LMYN01000185">
    <property type="protein sequence ID" value="KRZ98988.1"/>
    <property type="molecule type" value="Genomic_DNA"/>
</dbReference>
<dbReference type="Proteomes" id="UP000054251">
    <property type="component" value="Unassembled WGS sequence"/>
</dbReference>
<reference evidence="2 3" key="1">
    <citation type="submission" date="2015-11" db="EMBL/GenBank/DDBJ databases">
        <title>The genome of Debaryomyces fabryi.</title>
        <authorList>
            <person name="Tafer H."/>
            <person name="Lopandic K."/>
        </authorList>
    </citation>
    <scope>NUCLEOTIDE SEQUENCE [LARGE SCALE GENOMIC DNA]</scope>
    <source>
        <strain evidence="2 3">CBS 789</strain>
    </source>
</reference>
<keyword evidence="3" id="KW-1185">Reference proteome</keyword>
<organism evidence="2 3">
    <name type="scientific">Debaryomyces fabryi</name>
    <dbReference type="NCBI Taxonomy" id="58627"/>
    <lineage>
        <taxon>Eukaryota</taxon>
        <taxon>Fungi</taxon>
        <taxon>Dikarya</taxon>
        <taxon>Ascomycota</taxon>
        <taxon>Saccharomycotina</taxon>
        <taxon>Pichiomycetes</taxon>
        <taxon>Debaryomycetaceae</taxon>
        <taxon>Debaryomyces</taxon>
    </lineage>
</organism>
<protein>
    <submittedName>
        <fullName evidence="2">Uncharacterized protein</fullName>
    </submittedName>
</protein>
<feature type="compositionally biased region" description="Basic and acidic residues" evidence="1">
    <location>
        <begin position="118"/>
        <end position="139"/>
    </location>
</feature>
<dbReference type="OrthoDB" id="4094421at2759"/>
<feature type="compositionally biased region" description="Polar residues" evidence="1">
    <location>
        <begin position="16"/>
        <end position="45"/>
    </location>
</feature>
<dbReference type="RefSeq" id="XP_015465091.1">
    <property type="nucleotide sequence ID" value="XM_015614079.1"/>
</dbReference>